<dbReference type="GeneID" id="6099684"/>
<dbReference type="OrthoDB" id="1918at2759"/>
<reference evidence="1" key="2">
    <citation type="submission" date="2019-04" db="EMBL/GenBank/DDBJ databases">
        <authorList>
            <person name="Howe K."/>
            <person name="Paulini M."/>
            <person name="Williams G."/>
        </authorList>
    </citation>
    <scope>NUCLEOTIDE SEQUENCE [LARGE SCALE GENOMIC DNA]</scope>
    <source>
        <strain evidence="1">FR3</strain>
    </source>
</reference>
<accession>A0A5S6PP02</accession>
<dbReference type="CTD" id="6099684"/>
<dbReference type="PANTHER" id="PTHR12507">
    <property type="entry name" value="REDUCED GROWTH PHENOTYPE 1 RGP1, YEAST -RELATED"/>
    <property type="match status" value="1"/>
</dbReference>
<organism evidence="1">
    <name type="scientific">Brugia malayi</name>
    <name type="common">Filarial nematode worm</name>
    <dbReference type="NCBI Taxonomy" id="6279"/>
    <lineage>
        <taxon>Eukaryota</taxon>
        <taxon>Metazoa</taxon>
        <taxon>Ecdysozoa</taxon>
        <taxon>Nematoda</taxon>
        <taxon>Chromadorea</taxon>
        <taxon>Rhabditida</taxon>
        <taxon>Spirurina</taxon>
        <taxon>Spiruromorpha</taxon>
        <taxon>Filarioidea</taxon>
        <taxon>Onchocercidae</taxon>
        <taxon>Brugia</taxon>
    </lineage>
</organism>
<reference evidence="2" key="1">
    <citation type="journal article" date="2007" name="Science">
        <title>Draft genome of the filarial nematode parasite Brugia malayi.</title>
        <authorList>
            <person name="Ghedin E."/>
            <person name="Wang S."/>
            <person name="Spiro D."/>
            <person name="Caler E."/>
            <person name="Zhao Q."/>
            <person name="Crabtree J."/>
            <person name="Allen J.E."/>
            <person name="Delcher A.L."/>
            <person name="Guiliano D.B."/>
            <person name="Miranda-Saavedra D."/>
            <person name="Angiuoli S.V."/>
            <person name="Creasy T."/>
            <person name="Amedeo P."/>
            <person name="Haas B."/>
            <person name="El-Sayed N.M."/>
            <person name="Wortman J.R."/>
            <person name="Feldblyum T."/>
            <person name="Tallon L."/>
            <person name="Schatz M."/>
            <person name="Shumway M."/>
            <person name="Koo H."/>
            <person name="Salzberg S.L."/>
            <person name="Schobel S."/>
            <person name="Pertea M."/>
            <person name="Pop M."/>
            <person name="White O."/>
            <person name="Barton G.J."/>
            <person name="Carlow C.K."/>
            <person name="Crawford M.J."/>
            <person name="Daub J."/>
            <person name="Dimmic M.W."/>
            <person name="Estes C.F."/>
            <person name="Foster J.M."/>
            <person name="Ganatra M."/>
            <person name="Gregory W.F."/>
            <person name="Johnson N.M."/>
            <person name="Jin J."/>
            <person name="Komuniecki R."/>
            <person name="Korf I."/>
            <person name="Kumar S."/>
            <person name="Laney S."/>
            <person name="Li B.W."/>
            <person name="Li W."/>
            <person name="Lindblom T.H."/>
            <person name="Lustigman S."/>
            <person name="Ma D."/>
            <person name="Maina C.V."/>
            <person name="Martin D.M."/>
            <person name="McCarter J.P."/>
            <person name="McReynolds L."/>
            <person name="Mitreva M."/>
            <person name="Nutman T.B."/>
            <person name="Parkinson J."/>
            <person name="Peregrin-Alvarez J.M."/>
            <person name="Poole C."/>
            <person name="Ren Q."/>
            <person name="Saunders L."/>
            <person name="Sluder A.E."/>
            <person name="Smith K."/>
            <person name="Stanke M."/>
            <person name="Unnasch T.R."/>
            <person name="Ware J."/>
            <person name="Wei A.D."/>
            <person name="Weil G."/>
            <person name="Williams D.J."/>
            <person name="Zhang Y."/>
            <person name="Williams S.A."/>
            <person name="Fraser-Liggett C."/>
            <person name="Slatko B."/>
            <person name="Blaxter M.L."/>
            <person name="Scott A.L."/>
        </authorList>
    </citation>
    <scope>NUCLEOTIDE SEQUENCE</scope>
    <source>
        <strain evidence="2">FR3</strain>
    </source>
</reference>
<gene>
    <name evidence="1 3" type="primary">Bm5056</name>
    <name evidence="1" type="ORF">BM_BM5056</name>
</gene>
<dbReference type="Proteomes" id="UP000006672">
    <property type="component" value="Unassembled WGS sequence"/>
</dbReference>
<keyword evidence="2" id="KW-1185">Reference proteome</keyword>
<evidence type="ECO:0000313" key="3">
    <source>
        <dbReference type="WBParaSite" id="Bm5056b.1"/>
    </source>
</evidence>
<dbReference type="AlphaFoldDB" id="A0A4E9F8V9"/>
<accession>A0A4E9F8V9</accession>
<dbReference type="Pfam" id="PF08737">
    <property type="entry name" value="Rgp1"/>
    <property type="match status" value="1"/>
</dbReference>
<name>A0A4E9F8V9_BRUMA</name>
<evidence type="ECO:0000313" key="1">
    <source>
        <dbReference type="EMBL" id="VIO92751.1"/>
    </source>
</evidence>
<reference evidence="3" key="3">
    <citation type="submission" date="2019-12" db="UniProtKB">
        <authorList>
            <consortium name="WormBaseParasite"/>
        </authorList>
    </citation>
    <scope>IDENTIFICATION</scope>
</reference>
<dbReference type="WBParaSite" id="Bm5056b.1">
    <property type="protein sequence ID" value="Bm5056b.1"/>
    <property type="gene ID" value="WBGene00225317"/>
</dbReference>
<protein>
    <submittedName>
        <fullName evidence="3">Bm5056</fullName>
    </submittedName>
</protein>
<dbReference type="EMBL" id="CAAKNF010000192">
    <property type="protein sequence ID" value="VIO92751.1"/>
    <property type="molecule type" value="Genomic_DNA"/>
</dbReference>
<dbReference type="InterPro" id="IPR014848">
    <property type="entry name" value="Rgp1"/>
</dbReference>
<proteinExistence type="predicted"/>
<dbReference type="RefSeq" id="XP_042933826.1">
    <property type="nucleotide sequence ID" value="XM_043077892.1"/>
</dbReference>
<sequence>MPIEIVAKLDRESAVYLAGEAIQCKVIVQNIGNHEESLAWGSVHVQCERIVRGNKADIPLSRKSSGEEKSKTVATTAIGHLVRYIYKLTLGVQHVKSPIKLIHVPLRIIQSDLGLTLPSSPTLVNPFISNRSVGPSIVDLAMEASDCLTAPHGVYSYNITNAFGRIANFLLNKKAYKLGEDVIGRFNFDNCGVRCLQFAVSLQSVENLVNEEWCSHTFVTTHMTEHIVCAYWTEAAIRLHIPLSATSTFYTDTVHLKWRLHFEFVTCNDFNEEVEEGLWQAPTNVNIETMAWDLDIKVFPCNPHNAALTLPSPTTPASIIV</sequence>
<evidence type="ECO:0000313" key="2">
    <source>
        <dbReference type="Proteomes" id="UP000006672"/>
    </source>
</evidence>